<proteinExistence type="predicted"/>
<evidence type="ECO:0000313" key="2">
    <source>
        <dbReference type="EMBL" id="OUS45307.1"/>
    </source>
</evidence>
<name>A0A1Y5I9F4_OSTTA</name>
<reference evidence="2" key="1">
    <citation type="submission" date="2017-04" db="EMBL/GenBank/DDBJ databases">
        <title>Population genomics of picophytoplankton unveils novel chromosome hypervariability.</title>
        <authorList>
            <consortium name="DOE Joint Genome Institute"/>
            <person name="Blanc-Mathieu R."/>
            <person name="Krasovec M."/>
            <person name="Hebrard M."/>
            <person name="Yau S."/>
            <person name="Desgranges E."/>
            <person name="Martin J."/>
            <person name="Schackwitz W."/>
            <person name="Kuo A."/>
            <person name="Salin G."/>
            <person name="Donnadieu C."/>
            <person name="Desdevises Y."/>
            <person name="Sanchez-Ferandin S."/>
            <person name="Moreau H."/>
            <person name="Rivals E."/>
            <person name="Grigoriev I.V."/>
            <person name="Grimsley N."/>
            <person name="Eyre-Walker A."/>
            <person name="Piganeau G."/>
        </authorList>
    </citation>
    <scope>NUCLEOTIDE SEQUENCE [LARGE SCALE GENOMIC DNA]</scope>
    <source>
        <strain evidence="2">RCC 1115</strain>
    </source>
</reference>
<gene>
    <name evidence="2" type="ORF">BE221DRAFT_77219</name>
</gene>
<protein>
    <submittedName>
        <fullName evidence="2">Uncharacterized protein</fullName>
    </submittedName>
</protein>
<dbReference type="CDD" id="cd00719">
    <property type="entry name" value="GIY-YIG_SF"/>
    <property type="match status" value="1"/>
</dbReference>
<dbReference type="EMBL" id="KZ155790">
    <property type="protein sequence ID" value="OUS45307.1"/>
    <property type="molecule type" value="Genomic_DNA"/>
</dbReference>
<accession>A0A1Y5I9F4</accession>
<dbReference type="Proteomes" id="UP000195557">
    <property type="component" value="Unassembled WGS sequence"/>
</dbReference>
<evidence type="ECO:0000256" key="1">
    <source>
        <dbReference type="SAM" id="MobiDB-lite"/>
    </source>
</evidence>
<sequence length="822" mass="88450">MPRGYRGGYGYAFAGLGKRNREAFVEASSAANARVGWPVGGRGGADAKAKAKAEADAESDAANARVAFAAGATRVDLGDVTNAARRDEAAPKAASGVGLEAPVENDAPKDTAGGVATATTLALKYVTRAAGNGLGGAPVVSLEVFNAELCAKTMNNETVRGVDFESIISDIYSRVSPSACARDRFARWLARGAPLFAATGLPKVDIDDDEACRQRAFRRTTSSTNAQWSSPLNAAESKYACQNLNAVRAAAMALDASEFELRQALEKVETATGSMARYLNVRGCYHYRIRTDDGLVFAYIGESVDVERRINEHLTALLGDGRAHDMQRGHALVRRAQKGDDDHADADFQCSLWVIHGQDEASAVELAKTYVKTCASTPSILEVARAIASAGFFVEAVFTAHYGTLHEHTADGVVGMNFSQPGVCHTREVTREYTWNEIRETSGKKTRCTKTLPAFTCGRCDRDFPQGKSRSHSHGDGHGRVCDRCYQIALYAKKPQFQCLECDREMQGKQSYRGDGDGRVCERCYQIALLAKRPPFTCALCSRAVSRGKASHPQRDGDGRVCAGCYQKASKANRPPLTCALCSRAVSRGKASHPQRDGDGRVCAGCYQKASIAKQPPFTCALCSRAVSRGKASHPQRDGDGRVCEGCYQKASKANRPPFTCALCSRAVSRGKVSRPQRDGDGRVCEGCYQKASKANRPPFTCALCSRAVSRGKVSRPQRDGDGRVCAGCTQKALKANQPPFTCALCSRAVSRGKVSHPQRDGDGRVCVGCYEKASKANQPPFTCALCSRAVSRGKVSRPQRDGDGRVCEACYRKCLASTREM</sequence>
<dbReference type="AlphaFoldDB" id="A0A1Y5I9F4"/>
<feature type="region of interest" description="Disordered" evidence="1">
    <location>
        <begin position="86"/>
        <end position="111"/>
    </location>
</feature>
<organism evidence="2">
    <name type="scientific">Ostreococcus tauri</name>
    <name type="common">Marine green alga</name>
    <dbReference type="NCBI Taxonomy" id="70448"/>
    <lineage>
        <taxon>Eukaryota</taxon>
        <taxon>Viridiplantae</taxon>
        <taxon>Chlorophyta</taxon>
        <taxon>Mamiellophyceae</taxon>
        <taxon>Mamiellales</taxon>
        <taxon>Bathycoccaceae</taxon>
        <taxon>Ostreococcus</taxon>
    </lineage>
</organism>